<protein>
    <submittedName>
        <fullName evidence="1">Uncharacterized protein</fullName>
    </submittedName>
</protein>
<proteinExistence type="predicted"/>
<reference evidence="1" key="1">
    <citation type="submission" date="2021-12" db="EMBL/GenBank/DDBJ databases">
        <title>Prjna785345.</title>
        <authorList>
            <person name="Rujirawat T."/>
            <person name="Krajaejun T."/>
        </authorList>
    </citation>
    <scope>NUCLEOTIDE SEQUENCE</scope>
    <source>
        <strain evidence="1">Pi057C3</strain>
    </source>
</reference>
<name>A0AAD5LTQ4_PYTIN</name>
<comment type="caution">
    <text evidence="1">The sequence shown here is derived from an EMBL/GenBank/DDBJ whole genome shotgun (WGS) entry which is preliminary data.</text>
</comment>
<keyword evidence="2" id="KW-1185">Reference proteome</keyword>
<dbReference type="Proteomes" id="UP001209570">
    <property type="component" value="Unassembled WGS sequence"/>
</dbReference>
<gene>
    <name evidence="1" type="ORF">P43SY_004612</name>
</gene>
<accession>A0AAD5LTQ4</accession>
<sequence>MLPRRQMPPSRVRPTHTITGVSTRRVVLGALVFIFVFAVYVNVRFLSSSASAGDAASAKKKSSFVHDATVAKDSTSAKSSVRGNKALSDQLAFETRQVKHIVFTSGCSETEVLRAEVLSHSARARGYEHDMTHAMYGCGVPEYEEILRRKNPSSRVESVGFPAVHSPETRFGAGWLNTTLHFEVLQQWFKQELNRNRLKDDDFVMLAESDAVFTKNVDVWNLFREVEDIADPRWFGQDAEWYEPHSAPLSKEELLRVLPSDTTALSNNDWREFAATGPYVVEVALLKEVLPTIVEIWQKLPSSKRYLAVPLAAAHHEIPIGISGVLSIHRYPSRYENWDFADDVRRNPCNESVDTDIDLESYPITIRPQNFTLPPWIDGREWNFFDSQLPSQFLDCDACYPVTESIIVVLTQDLVFLRALSVNSNHRVARSNKVDSQNYATDTEVIEGLRQYKRFFVYEGTKELSQVSDRVASRVAIAQRSTKAMIEALSLDSSSSAVYTVCDDCRAKLSSPSARERVHIAAPFVMTREDLVAVAKDVGAMSTKLESAQVKHAEAAAIGLATTKADIEFTAFDNLAFSGTRSEDFVGFLDLLKDRNPCEPKTPLIPGEAPLWLTLGEPFEAQESESESSTWRFSAALVPDNLFACDVWLLAEPPASLWTAAKASRSMERMRQAYGIRVPKLF</sequence>
<organism evidence="1 2">
    <name type="scientific">Pythium insidiosum</name>
    <name type="common">Pythiosis disease agent</name>
    <dbReference type="NCBI Taxonomy" id="114742"/>
    <lineage>
        <taxon>Eukaryota</taxon>
        <taxon>Sar</taxon>
        <taxon>Stramenopiles</taxon>
        <taxon>Oomycota</taxon>
        <taxon>Peronosporomycetes</taxon>
        <taxon>Pythiales</taxon>
        <taxon>Pythiaceae</taxon>
        <taxon>Pythium</taxon>
    </lineage>
</organism>
<dbReference type="AlphaFoldDB" id="A0AAD5LTQ4"/>
<evidence type="ECO:0000313" key="2">
    <source>
        <dbReference type="Proteomes" id="UP001209570"/>
    </source>
</evidence>
<evidence type="ECO:0000313" key="1">
    <source>
        <dbReference type="EMBL" id="KAJ0393208.1"/>
    </source>
</evidence>
<dbReference type="EMBL" id="JAKCXM010000517">
    <property type="protein sequence ID" value="KAJ0393208.1"/>
    <property type="molecule type" value="Genomic_DNA"/>
</dbReference>